<dbReference type="PROSITE" id="PS50005">
    <property type="entry name" value="TPR"/>
    <property type="match status" value="6"/>
</dbReference>
<evidence type="ECO:0000256" key="3">
    <source>
        <dbReference type="ARBA" id="ARBA00022737"/>
    </source>
</evidence>
<evidence type="ECO:0000256" key="6">
    <source>
        <dbReference type="PROSITE-ProRule" id="PRU00339"/>
    </source>
</evidence>
<dbReference type="GO" id="GO:0051879">
    <property type="term" value="F:Hsp90 protein binding"/>
    <property type="evidence" value="ECO:0007669"/>
    <property type="project" value="TreeGrafter"/>
</dbReference>
<keyword evidence="2" id="KW-0963">Cytoplasm</keyword>
<feature type="region of interest" description="Disordered" evidence="7">
    <location>
        <begin position="139"/>
        <end position="181"/>
    </location>
</feature>
<evidence type="ECO:0000259" key="8">
    <source>
        <dbReference type="Pfam" id="PF17830"/>
    </source>
</evidence>
<dbReference type="PANTHER" id="PTHR22904">
    <property type="entry name" value="TPR REPEAT CONTAINING PROTEIN"/>
    <property type="match status" value="1"/>
</dbReference>
<dbReference type="PANTHER" id="PTHR22904:SF523">
    <property type="entry name" value="STRESS-INDUCED-PHOSPHOPROTEIN 1"/>
    <property type="match status" value="1"/>
</dbReference>
<gene>
    <name evidence="9" type="ORF">NYPRO_LOCUS4182</name>
</gene>
<accession>A0A811Y3E2</accession>
<dbReference type="SMART" id="SM00028">
    <property type="entry name" value="TPR"/>
    <property type="match status" value="7"/>
</dbReference>
<feature type="domain" description="STI1/HOP DP" evidence="8">
    <location>
        <begin position="420"/>
        <end position="462"/>
    </location>
</feature>
<comment type="caution">
    <text evidence="9">The sequence shown here is derived from an EMBL/GenBank/DDBJ whole genome shotgun (WGS) entry which is preliminary data.</text>
</comment>
<comment type="subcellular location">
    <subcellularLocation>
        <location evidence="1">Cytoplasm</location>
    </subcellularLocation>
</comment>
<evidence type="ECO:0000313" key="9">
    <source>
        <dbReference type="EMBL" id="CAD7671387.1"/>
    </source>
</evidence>
<feature type="region of interest" description="Disordered" evidence="7">
    <location>
        <begin position="487"/>
        <end position="509"/>
    </location>
</feature>
<dbReference type="GO" id="GO:0005737">
    <property type="term" value="C:cytoplasm"/>
    <property type="evidence" value="ECO:0007669"/>
    <property type="project" value="UniProtKB-SubCell"/>
</dbReference>
<evidence type="ECO:0000256" key="5">
    <source>
        <dbReference type="ARBA" id="ARBA00026193"/>
    </source>
</evidence>
<evidence type="ECO:0000256" key="2">
    <source>
        <dbReference type="ARBA" id="ARBA00022490"/>
    </source>
</evidence>
<feature type="repeat" description="TPR" evidence="6">
    <location>
        <begin position="28"/>
        <end position="61"/>
    </location>
</feature>
<evidence type="ECO:0000256" key="4">
    <source>
        <dbReference type="ARBA" id="ARBA00022803"/>
    </source>
</evidence>
<dbReference type="Pfam" id="PF13181">
    <property type="entry name" value="TPR_8"/>
    <property type="match status" value="3"/>
</dbReference>
<keyword evidence="4 6" id="KW-0802">TPR repeat</keyword>
<dbReference type="FunFam" id="1.25.40.10:FF:000027">
    <property type="entry name" value="stress-induced-phosphoprotein 1 isoform X1"/>
    <property type="match status" value="1"/>
</dbReference>
<dbReference type="SUPFAM" id="SSF48452">
    <property type="entry name" value="TPR-like"/>
    <property type="match status" value="3"/>
</dbReference>
<protein>
    <recommendedName>
        <fullName evidence="5">Stress-induced-phosphoprotein 1</fullName>
    </recommendedName>
</protein>
<organism evidence="9 10">
    <name type="scientific">Nyctereutes procyonoides</name>
    <name type="common">Raccoon dog</name>
    <name type="synonym">Canis procyonoides</name>
    <dbReference type="NCBI Taxonomy" id="34880"/>
    <lineage>
        <taxon>Eukaryota</taxon>
        <taxon>Metazoa</taxon>
        <taxon>Chordata</taxon>
        <taxon>Craniata</taxon>
        <taxon>Vertebrata</taxon>
        <taxon>Euteleostomi</taxon>
        <taxon>Mammalia</taxon>
        <taxon>Eutheria</taxon>
        <taxon>Laurasiatheria</taxon>
        <taxon>Carnivora</taxon>
        <taxon>Caniformia</taxon>
        <taxon>Canidae</taxon>
        <taxon>Nyctereutes</taxon>
    </lineage>
</organism>
<dbReference type="Gene3D" id="1.25.40.10">
    <property type="entry name" value="Tetratricopeptide repeat domain"/>
    <property type="match status" value="3"/>
</dbReference>
<reference evidence="9" key="1">
    <citation type="submission" date="2020-12" db="EMBL/GenBank/DDBJ databases">
        <authorList>
            <consortium name="Molecular Ecology Group"/>
        </authorList>
    </citation>
    <scope>NUCLEOTIDE SEQUENCE</scope>
    <source>
        <strain evidence="9">TBG_1078</strain>
    </source>
</reference>
<name>A0A811Y3E2_NYCPR</name>
<dbReference type="Proteomes" id="UP000645828">
    <property type="component" value="Unassembled WGS sequence"/>
</dbReference>
<dbReference type="AlphaFoldDB" id="A0A811Y3E2"/>
<feature type="repeat" description="TPR" evidence="6">
    <location>
        <begin position="173"/>
        <end position="206"/>
    </location>
</feature>
<dbReference type="FunFam" id="1.10.260.100:FF:000002">
    <property type="entry name" value="Stress-induced-phosphoprotein 1 (Hsp70/Hsp90-organizing)"/>
    <property type="match status" value="1"/>
</dbReference>
<sequence>MEQVNELKEKGIKALSVGNNDDALQCYSEAINNHSAAYTKKGDYQKAYEDGCKTVDLRPNWGNGYSRKAAALEFLNRFEEAKQIYEEGLKHEANNPHDRRTRTLLAAPTYQELIEQLRNKPSDLGMKLVLLGVDLGSMDEEEEVGTPPPPHPPRKDTKPEPMEEDLPENKKQALKEKELGNEAYKKKDFDTALKHYDRAKDLDPTKMTYMTNQVAMYFEKGNYCKCGELCEKAIEIAKAYARIGNSYFKEEKYKAAIHFYNKSLAEHRTPDVLKKCQQAEKILKEQERLAYINPDLALKEKNKGNECFQKGDYPQTMKHYTEAIKRNPKDAKLYSNRAACYTKLLEFQLALKDCEECIQLEPAFIKGYTWKAAALEAMKDYTKAMNVYQKALDLDSNCKEAADSYQHCMMAQYNRHNSPEDMKRQAMADPEVQQIMSDPAMRLILEQMQKGPQALSEHLKKSCNNTEDPEADGCGSDYNSVMTCSSSPSLRPHVERGAGTAASPTEQRGEQGKVNNFSLYIYIDLCGRHRDSYSCYSHCRCLWALPAQAWSLPLSPGFPVPFPNFSHCLSCSPIVGYFLFGAVGMYGEGMLFCPDHRSQLSSCC</sequence>
<dbReference type="EMBL" id="CAJHUB010000662">
    <property type="protein sequence ID" value="CAD7671387.1"/>
    <property type="molecule type" value="Genomic_DNA"/>
</dbReference>
<keyword evidence="10" id="KW-1185">Reference proteome</keyword>
<dbReference type="FunFam" id="1.25.40.10:FF:000010">
    <property type="entry name" value="Stress-induced phosphoprotein 1"/>
    <property type="match status" value="1"/>
</dbReference>
<feature type="repeat" description="TPR" evidence="6">
    <location>
        <begin position="237"/>
        <end position="270"/>
    </location>
</feature>
<keyword evidence="3" id="KW-0677">Repeat</keyword>
<proteinExistence type="predicted"/>
<evidence type="ECO:0000256" key="1">
    <source>
        <dbReference type="ARBA" id="ARBA00004496"/>
    </source>
</evidence>
<feature type="repeat" description="TPR" evidence="6">
    <location>
        <begin position="297"/>
        <end position="330"/>
    </location>
</feature>
<dbReference type="InterPro" id="IPR041243">
    <property type="entry name" value="STI1/HOP_DP"/>
</dbReference>
<dbReference type="Pfam" id="PF17830">
    <property type="entry name" value="STI1-HOP_DP"/>
    <property type="match status" value="1"/>
</dbReference>
<dbReference type="Pfam" id="PF00515">
    <property type="entry name" value="TPR_1"/>
    <property type="match status" value="1"/>
</dbReference>
<feature type="repeat" description="TPR" evidence="6">
    <location>
        <begin position="331"/>
        <end position="364"/>
    </location>
</feature>
<dbReference type="Gene3D" id="1.10.260.100">
    <property type="match status" value="1"/>
</dbReference>
<dbReference type="InterPro" id="IPR011990">
    <property type="entry name" value="TPR-like_helical_dom_sf"/>
</dbReference>
<evidence type="ECO:0000256" key="7">
    <source>
        <dbReference type="SAM" id="MobiDB-lite"/>
    </source>
</evidence>
<evidence type="ECO:0000313" key="10">
    <source>
        <dbReference type="Proteomes" id="UP000645828"/>
    </source>
</evidence>
<dbReference type="InterPro" id="IPR019734">
    <property type="entry name" value="TPR_rpt"/>
</dbReference>
<feature type="compositionally biased region" description="Basic and acidic residues" evidence="7">
    <location>
        <begin position="153"/>
        <end position="181"/>
    </location>
</feature>
<feature type="repeat" description="TPR" evidence="6">
    <location>
        <begin position="365"/>
        <end position="398"/>
    </location>
</feature>